<name>A0ABW4N2F3_9CAUL</name>
<reference evidence="3" key="1">
    <citation type="journal article" date="2019" name="Int. J. Syst. Evol. Microbiol.">
        <title>The Global Catalogue of Microorganisms (GCM) 10K type strain sequencing project: providing services to taxonomists for standard genome sequencing and annotation.</title>
        <authorList>
            <consortium name="The Broad Institute Genomics Platform"/>
            <consortium name="The Broad Institute Genome Sequencing Center for Infectious Disease"/>
            <person name="Wu L."/>
            <person name="Ma J."/>
        </authorList>
    </citation>
    <scope>NUCLEOTIDE SEQUENCE [LARGE SCALE GENOMIC DNA]</scope>
    <source>
        <strain evidence="3">DFY28</strain>
    </source>
</reference>
<dbReference type="RefSeq" id="WP_377283888.1">
    <property type="nucleotide sequence ID" value="NZ_JBHRSI010000009.1"/>
</dbReference>
<sequence length="497" mass="52438">MGIAKRISRLLRDERGGMALWAGLLAPVLVGFGALSVDVARMYNLDADLQTAADSLARAGAIELDGRSDAIARSTAAINNLVDNEQRLADAGAGEVQVANLRFLKGLPPSDDAPITAGYVTADSKEARYVEVNVAPTAITTVFPPSLVRGLVRSQLTAQAVGGRKSGMCGAAPLFICNPYEGTGQTLEVALESRAVRGRLVQLRAKGGGNAAYGPGNFGFLEPPGGRGANELRDMMGQVSPDACYDAAGVILRTGQISSVSQGLNTRFDLYDGNFSGKRNDPDYAPARNVTKGYTYTGNNACNASPESNPSRALGLPRDACFAAGSCPNMGGRMGDGNWDIVSYMRVNHRSPATATIGGVTYTFNYAAGTVSPSPRPTRYEVYRWEIDNARIPGEYTPSGSGAWTQEKGAPRCFSGTVPSAPDRRIIPVAVLNCEALEAEYGLNGGSTPPLPAIGFAKVFLTEPMGSGSDDVIWGELVGMLQKGVDPWSTDQVEVRR</sequence>
<accession>A0ABW4N2F3</accession>
<protein>
    <submittedName>
        <fullName evidence="2">Pilus assembly protein TadG-related protein</fullName>
    </submittedName>
</protein>
<gene>
    <name evidence="2" type="ORF">ACFSC0_12190</name>
</gene>
<keyword evidence="3" id="KW-1185">Reference proteome</keyword>
<dbReference type="EMBL" id="JBHUEY010000001">
    <property type="protein sequence ID" value="MFD1784159.1"/>
    <property type="molecule type" value="Genomic_DNA"/>
</dbReference>
<evidence type="ECO:0000313" key="3">
    <source>
        <dbReference type="Proteomes" id="UP001597237"/>
    </source>
</evidence>
<proteinExistence type="predicted"/>
<dbReference type="Pfam" id="PF13400">
    <property type="entry name" value="Tad"/>
    <property type="match status" value="1"/>
</dbReference>
<organism evidence="2 3">
    <name type="scientific">Phenylobacterium terrae</name>
    <dbReference type="NCBI Taxonomy" id="2665495"/>
    <lineage>
        <taxon>Bacteria</taxon>
        <taxon>Pseudomonadati</taxon>
        <taxon>Pseudomonadota</taxon>
        <taxon>Alphaproteobacteria</taxon>
        <taxon>Caulobacterales</taxon>
        <taxon>Caulobacteraceae</taxon>
        <taxon>Phenylobacterium</taxon>
    </lineage>
</organism>
<feature type="domain" description="Putative Flp pilus-assembly TadG-like N-terminal" evidence="1">
    <location>
        <begin position="16"/>
        <end position="61"/>
    </location>
</feature>
<dbReference type="InterPro" id="IPR028087">
    <property type="entry name" value="Tad_N"/>
</dbReference>
<dbReference type="Proteomes" id="UP001597237">
    <property type="component" value="Unassembled WGS sequence"/>
</dbReference>
<evidence type="ECO:0000313" key="2">
    <source>
        <dbReference type="EMBL" id="MFD1784159.1"/>
    </source>
</evidence>
<evidence type="ECO:0000259" key="1">
    <source>
        <dbReference type="Pfam" id="PF13400"/>
    </source>
</evidence>
<comment type="caution">
    <text evidence="2">The sequence shown here is derived from an EMBL/GenBank/DDBJ whole genome shotgun (WGS) entry which is preliminary data.</text>
</comment>